<dbReference type="SUPFAM" id="SSF48371">
    <property type="entry name" value="ARM repeat"/>
    <property type="match status" value="1"/>
</dbReference>
<dbReference type="InterPro" id="IPR016024">
    <property type="entry name" value="ARM-type_fold"/>
</dbReference>
<accession>A0A5M8QNY1</accession>
<dbReference type="Proteomes" id="UP000323221">
    <property type="component" value="Unassembled WGS sequence"/>
</dbReference>
<dbReference type="RefSeq" id="WP_146355190.1">
    <property type="nucleotide sequence ID" value="NZ_VOIR01000011.1"/>
</dbReference>
<reference evidence="2 3" key="1">
    <citation type="submission" date="2019-08" db="EMBL/GenBank/DDBJ databases">
        <title>Agrococcus lahaulensis sp. nov., isolated from a cold desert of the Indian Himalayas.</title>
        <authorList>
            <person name="Qu J.H."/>
        </authorList>
    </citation>
    <scope>NUCLEOTIDE SEQUENCE [LARGE SCALE GENOMIC DNA]</scope>
    <source>
        <strain evidence="2 3">NS18</strain>
    </source>
</reference>
<evidence type="ECO:0000256" key="1">
    <source>
        <dbReference type="SAM" id="MobiDB-lite"/>
    </source>
</evidence>
<evidence type="ECO:0000313" key="3">
    <source>
        <dbReference type="Proteomes" id="UP000323221"/>
    </source>
</evidence>
<name>A0A5M8QNY1_9MICO</name>
<feature type="compositionally biased region" description="Polar residues" evidence="1">
    <location>
        <begin position="16"/>
        <end position="26"/>
    </location>
</feature>
<dbReference type="Gene3D" id="1.25.10.10">
    <property type="entry name" value="Leucine-rich Repeat Variant"/>
    <property type="match status" value="1"/>
</dbReference>
<proteinExistence type="predicted"/>
<dbReference type="InterPro" id="IPR011989">
    <property type="entry name" value="ARM-like"/>
</dbReference>
<keyword evidence="3" id="KW-1185">Reference proteome</keyword>
<dbReference type="EMBL" id="VOIR01000011">
    <property type="protein sequence ID" value="KAA6436436.1"/>
    <property type="molecule type" value="Genomic_DNA"/>
</dbReference>
<comment type="caution">
    <text evidence="2">The sequence shown here is derived from an EMBL/GenBank/DDBJ whole genome shotgun (WGS) entry which is preliminary data.</text>
</comment>
<feature type="region of interest" description="Disordered" evidence="1">
    <location>
        <begin position="9"/>
        <end position="31"/>
    </location>
</feature>
<sequence>MGDTLRCGITERKVMSHSSQPTPRRSAQSRKARYETISTTVAAIEQSGAPAARLWELCTLPETSYEGRRYRYTAALSPRTPADLLAVLASSEGALIREAVAANPASSTTTLTQLAADEVQSVAVAVACNLSSGEDALRVLASDVRVTVRLFTAMRLDAPDDVVALLASDNSQDVRERAELAQYMYEGQLPSVERVRATITDNLGVTADTKAVLPAALQLPDTKGRFRVTKNDGATTVYLRRFSARKTAFTAVWTEDEKSGRVFRSPRAARVALDDAVFASHDYPIRSGSINCDPFAIVRDDGSSLRHYPRV</sequence>
<organism evidence="2 3">
    <name type="scientific">Agrococcus sediminis</name>
    <dbReference type="NCBI Taxonomy" id="2599924"/>
    <lineage>
        <taxon>Bacteria</taxon>
        <taxon>Bacillati</taxon>
        <taxon>Actinomycetota</taxon>
        <taxon>Actinomycetes</taxon>
        <taxon>Micrococcales</taxon>
        <taxon>Microbacteriaceae</taxon>
        <taxon>Agrococcus</taxon>
    </lineage>
</organism>
<protein>
    <submittedName>
        <fullName evidence="2">Uncharacterized protein</fullName>
    </submittedName>
</protein>
<dbReference type="AlphaFoldDB" id="A0A5M8QNY1"/>
<gene>
    <name evidence="2" type="ORF">FQ330_03255</name>
</gene>
<evidence type="ECO:0000313" key="2">
    <source>
        <dbReference type="EMBL" id="KAA6436436.1"/>
    </source>
</evidence>